<proteinExistence type="predicted"/>
<dbReference type="AlphaFoldDB" id="A0ABD6ENM0"/>
<sequence>MSPMKKPKQLKSKMETQTDKCVTAKERENVPKEDLLMMTALAGAVPVGQAITTEDVIPIAIPMNELVDEVTQSMEVSHPYEIASKP</sequence>
<organism evidence="2 3">
    <name type="scientific">Gnathostoma spinigerum</name>
    <dbReference type="NCBI Taxonomy" id="75299"/>
    <lineage>
        <taxon>Eukaryota</taxon>
        <taxon>Metazoa</taxon>
        <taxon>Ecdysozoa</taxon>
        <taxon>Nematoda</taxon>
        <taxon>Chromadorea</taxon>
        <taxon>Rhabditida</taxon>
        <taxon>Spirurina</taxon>
        <taxon>Gnathostomatomorpha</taxon>
        <taxon>Gnathostomatoidea</taxon>
        <taxon>Gnathostomatidae</taxon>
        <taxon>Gnathostoma</taxon>
    </lineage>
</organism>
<dbReference type="Proteomes" id="UP001608902">
    <property type="component" value="Unassembled WGS sequence"/>
</dbReference>
<evidence type="ECO:0000313" key="2">
    <source>
        <dbReference type="EMBL" id="MFH4979749.1"/>
    </source>
</evidence>
<gene>
    <name evidence="2" type="ORF">AB6A40_006458</name>
</gene>
<comment type="caution">
    <text evidence="2">The sequence shown here is derived from an EMBL/GenBank/DDBJ whole genome shotgun (WGS) entry which is preliminary data.</text>
</comment>
<feature type="compositionally biased region" description="Basic residues" evidence="1">
    <location>
        <begin position="1"/>
        <end position="11"/>
    </location>
</feature>
<reference evidence="2 3" key="1">
    <citation type="submission" date="2024-08" db="EMBL/GenBank/DDBJ databases">
        <title>Gnathostoma spinigerum genome.</title>
        <authorList>
            <person name="Gonzalez-Bertolin B."/>
            <person name="Monzon S."/>
            <person name="Zaballos A."/>
            <person name="Jimenez P."/>
            <person name="Dekumyoy P."/>
            <person name="Varona S."/>
            <person name="Cuesta I."/>
            <person name="Sumanam S."/>
            <person name="Adisakwattana P."/>
            <person name="Gasser R.B."/>
            <person name="Hernandez-Gonzalez A."/>
            <person name="Young N.D."/>
            <person name="Perteguer M.J."/>
        </authorList>
    </citation>
    <scope>NUCLEOTIDE SEQUENCE [LARGE SCALE GENOMIC DNA]</scope>
    <source>
        <strain evidence="2">AL3</strain>
        <tissue evidence="2">Liver</tissue>
    </source>
</reference>
<feature type="region of interest" description="Disordered" evidence="1">
    <location>
        <begin position="1"/>
        <end position="27"/>
    </location>
</feature>
<accession>A0ABD6ENM0</accession>
<evidence type="ECO:0000256" key="1">
    <source>
        <dbReference type="SAM" id="MobiDB-lite"/>
    </source>
</evidence>
<name>A0ABD6ENM0_9BILA</name>
<evidence type="ECO:0000313" key="3">
    <source>
        <dbReference type="Proteomes" id="UP001608902"/>
    </source>
</evidence>
<protein>
    <submittedName>
        <fullName evidence="2">Uncharacterized protein</fullName>
    </submittedName>
</protein>
<dbReference type="EMBL" id="JBGFUD010004586">
    <property type="protein sequence ID" value="MFH4979749.1"/>
    <property type="molecule type" value="Genomic_DNA"/>
</dbReference>
<keyword evidence="3" id="KW-1185">Reference proteome</keyword>
<feature type="compositionally biased region" description="Basic and acidic residues" evidence="1">
    <location>
        <begin position="12"/>
        <end position="27"/>
    </location>
</feature>